<feature type="compositionally biased region" description="Polar residues" evidence="1">
    <location>
        <begin position="41"/>
        <end position="56"/>
    </location>
</feature>
<feature type="region of interest" description="Disordered" evidence="1">
    <location>
        <begin position="1"/>
        <end position="132"/>
    </location>
</feature>
<gene>
    <name evidence="2" type="ORF">ILYODFUR_021591</name>
</gene>
<name>A0ABV0U794_9TELE</name>
<keyword evidence="3" id="KW-1185">Reference proteome</keyword>
<protein>
    <submittedName>
        <fullName evidence="2">Uncharacterized protein</fullName>
    </submittedName>
</protein>
<evidence type="ECO:0000256" key="1">
    <source>
        <dbReference type="SAM" id="MobiDB-lite"/>
    </source>
</evidence>
<organism evidence="2 3">
    <name type="scientific">Ilyodon furcidens</name>
    <name type="common">goldbreast splitfin</name>
    <dbReference type="NCBI Taxonomy" id="33524"/>
    <lineage>
        <taxon>Eukaryota</taxon>
        <taxon>Metazoa</taxon>
        <taxon>Chordata</taxon>
        <taxon>Craniata</taxon>
        <taxon>Vertebrata</taxon>
        <taxon>Euteleostomi</taxon>
        <taxon>Actinopterygii</taxon>
        <taxon>Neopterygii</taxon>
        <taxon>Teleostei</taxon>
        <taxon>Neoteleostei</taxon>
        <taxon>Acanthomorphata</taxon>
        <taxon>Ovalentaria</taxon>
        <taxon>Atherinomorphae</taxon>
        <taxon>Cyprinodontiformes</taxon>
        <taxon>Goodeidae</taxon>
        <taxon>Ilyodon</taxon>
    </lineage>
</organism>
<dbReference type="EMBL" id="JAHRIQ010060243">
    <property type="protein sequence ID" value="MEQ2241067.1"/>
    <property type="molecule type" value="Genomic_DNA"/>
</dbReference>
<comment type="caution">
    <text evidence="2">The sequence shown here is derived from an EMBL/GenBank/DDBJ whole genome shotgun (WGS) entry which is preliminary data.</text>
</comment>
<dbReference type="Proteomes" id="UP001482620">
    <property type="component" value="Unassembled WGS sequence"/>
</dbReference>
<dbReference type="InterPro" id="IPR052632">
    <property type="entry name" value="MICOS_subunit_Mic19"/>
</dbReference>
<sequence length="132" mass="13771">MGANNSTRRVSFESDENDNITVVKGIRLSENVIKRMKEPTAPTSPTLKAPTLTPSSLPRPAPPLVDLATSLPPPLPFVEPVAPRAPSPPPKPPTEQPTAESLSPAPVPKPAAVPQSSPVSPPAAPPAGEFHF</sequence>
<dbReference type="PANTHER" id="PTHR21588:SF23">
    <property type="entry name" value="MICOS COMPLEX SUBUNIT MIC19 ISOFORM X1"/>
    <property type="match status" value="1"/>
</dbReference>
<evidence type="ECO:0000313" key="3">
    <source>
        <dbReference type="Proteomes" id="UP001482620"/>
    </source>
</evidence>
<evidence type="ECO:0000313" key="2">
    <source>
        <dbReference type="EMBL" id="MEQ2241067.1"/>
    </source>
</evidence>
<accession>A0ABV0U794</accession>
<dbReference type="PANTHER" id="PTHR21588">
    <property type="entry name" value="COILED-COIL-HELIX-COILED-COIL-HELIX DOMAIN CONTAINING 6"/>
    <property type="match status" value="1"/>
</dbReference>
<proteinExistence type="predicted"/>
<feature type="compositionally biased region" description="Pro residues" evidence="1">
    <location>
        <begin position="71"/>
        <end position="95"/>
    </location>
</feature>
<reference evidence="2 3" key="1">
    <citation type="submission" date="2021-06" db="EMBL/GenBank/DDBJ databases">
        <authorList>
            <person name="Palmer J.M."/>
        </authorList>
    </citation>
    <scope>NUCLEOTIDE SEQUENCE [LARGE SCALE GENOMIC DNA]</scope>
    <source>
        <strain evidence="3">if_2019</strain>
        <tissue evidence="2">Muscle</tissue>
    </source>
</reference>